<sequence length="46" mass="5778">MEADKQIEIKRNEKVREYRKKGWSYSKISRMFHISRQRVHQICRVK</sequence>
<organism evidence="1">
    <name type="scientific">viral metagenome</name>
    <dbReference type="NCBI Taxonomy" id="1070528"/>
    <lineage>
        <taxon>unclassified sequences</taxon>
        <taxon>metagenomes</taxon>
        <taxon>organismal metagenomes</taxon>
    </lineage>
</organism>
<gene>
    <name evidence="1" type="ORF">TM448A05235_0001</name>
</gene>
<accession>A0A6H2A4F3</accession>
<reference evidence="1" key="1">
    <citation type="submission" date="2020-03" db="EMBL/GenBank/DDBJ databases">
        <title>The deep terrestrial virosphere.</title>
        <authorList>
            <person name="Holmfeldt K."/>
            <person name="Nilsson E."/>
            <person name="Simone D."/>
            <person name="Lopez-Fernandez M."/>
            <person name="Wu X."/>
            <person name="de Brujin I."/>
            <person name="Lundin D."/>
            <person name="Andersson A."/>
            <person name="Bertilsson S."/>
            <person name="Dopson M."/>
        </authorList>
    </citation>
    <scope>NUCLEOTIDE SEQUENCE</scope>
    <source>
        <strain evidence="1">TM448A05235</strain>
    </source>
</reference>
<proteinExistence type="predicted"/>
<dbReference type="EMBL" id="MT144514">
    <property type="protein sequence ID" value="QJA54521.1"/>
    <property type="molecule type" value="Genomic_DNA"/>
</dbReference>
<dbReference type="Gene3D" id="1.10.10.10">
    <property type="entry name" value="Winged helix-like DNA-binding domain superfamily/Winged helix DNA-binding domain"/>
    <property type="match status" value="1"/>
</dbReference>
<name>A0A6H2A4F3_9ZZZZ</name>
<protein>
    <submittedName>
        <fullName evidence="1">Putative DNA binding, helix-turn-helix domain containing protein</fullName>
    </submittedName>
</protein>
<evidence type="ECO:0000313" key="1">
    <source>
        <dbReference type="EMBL" id="QJA54521.1"/>
    </source>
</evidence>
<dbReference type="InterPro" id="IPR036388">
    <property type="entry name" value="WH-like_DNA-bd_sf"/>
</dbReference>
<dbReference type="AlphaFoldDB" id="A0A6H2A4F3"/>